<dbReference type="GO" id="GO:0017004">
    <property type="term" value="P:cytochrome complex assembly"/>
    <property type="evidence" value="ECO:0007669"/>
    <property type="project" value="UniProtKB-KW"/>
</dbReference>
<dbReference type="InterPro" id="IPR017560">
    <property type="entry name" value="Cyt_c_biogenesis_CcmI"/>
</dbReference>
<feature type="transmembrane region" description="Helical" evidence="2">
    <location>
        <begin position="90"/>
        <end position="111"/>
    </location>
</feature>
<keyword evidence="2" id="KW-0472">Membrane</keyword>
<proteinExistence type="predicted"/>
<dbReference type="Gene3D" id="1.25.40.10">
    <property type="entry name" value="Tetratricopeptide repeat domain"/>
    <property type="match status" value="1"/>
</dbReference>
<dbReference type="AlphaFoldDB" id="A0A251ZW02"/>
<keyword evidence="2" id="KW-1133">Transmembrane helix</keyword>
<dbReference type="RefSeq" id="WP_040363705.1">
    <property type="nucleotide sequence ID" value="NZ_JOPB01000003.1"/>
</dbReference>
<keyword evidence="4" id="KW-1185">Reference proteome</keyword>
<dbReference type="Proteomes" id="UP000194946">
    <property type="component" value="Unassembled WGS sequence"/>
</dbReference>
<protein>
    <recommendedName>
        <fullName evidence="5">C-type cytochrome biogenesis protein CcmI</fullName>
    </recommendedName>
</protein>
<comment type="caution">
    <text evidence="3">The sequence shown here is derived from an EMBL/GenBank/DDBJ whole genome shotgun (WGS) entry which is preliminary data.</text>
</comment>
<name>A0A251ZW02_9PROT</name>
<accession>A0A251ZW02</accession>
<evidence type="ECO:0000313" key="4">
    <source>
        <dbReference type="Proteomes" id="UP000194946"/>
    </source>
</evidence>
<evidence type="ECO:0000256" key="1">
    <source>
        <dbReference type="ARBA" id="ARBA00022748"/>
    </source>
</evidence>
<dbReference type="EMBL" id="JOPB01000003">
    <property type="protein sequence ID" value="OUI78844.1"/>
    <property type="molecule type" value="Genomic_DNA"/>
</dbReference>
<dbReference type="NCBIfam" id="TIGR03142">
    <property type="entry name" value="cytochro_ccmI"/>
    <property type="match status" value="1"/>
</dbReference>
<reference evidence="4" key="1">
    <citation type="submission" date="2014-06" db="EMBL/GenBank/DDBJ databases">
        <authorList>
            <person name="Winans N.J."/>
            <person name="Newell P.D."/>
            <person name="Douglas A.E."/>
        </authorList>
    </citation>
    <scope>NUCLEOTIDE SEQUENCE [LARGE SCALE GENOMIC DNA]</scope>
    <source>
        <strain evidence="4">DmL_052</strain>
    </source>
</reference>
<keyword evidence="1" id="KW-0201">Cytochrome c-type biogenesis</keyword>
<evidence type="ECO:0000313" key="3">
    <source>
        <dbReference type="EMBL" id="OUI78844.1"/>
    </source>
</evidence>
<evidence type="ECO:0000256" key="2">
    <source>
        <dbReference type="SAM" id="Phobius"/>
    </source>
</evidence>
<keyword evidence="2" id="KW-0812">Transmembrane</keyword>
<dbReference type="InterPro" id="IPR011990">
    <property type="entry name" value="TPR-like_helical_dom_sf"/>
</dbReference>
<evidence type="ECO:0008006" key="5">
    <source>
        <dbReference type="Google" id="ProtNLM"/>
    </source>
</evidence>
<gene>
    <name evidence="3" type="ORF">HK18_05425</name>
</gene>
<organism evidence="3 4">
    <name type="scientific">Commensalibacter intestini</name>
    <dbReference type="NCBI Taxonomy" id="479936"/>
    <lineage>
        <taxon>Bacteria</taxon>
        <taxon>Pseudomonadati</taxon>
        <taxon>Pseudomonadota</taxon>
        <taxon>Alphaproteobacteria</taxon>
        <taxon>Acetobacterales</taxon>
        <taxon>Acetobacteraceae</taxon>
    </lineage>
</organism>
<sequence length="246" mass="27351">MLWTVIILFSLLCLIPCWVTLCRTPAMTNAQQSALRVYQSQLKELNNDLEHGFILKSEYDQAQLEIQRRLLKTDQIPPSFATSTTSLPKASIIVTSLGLFCIPLAAMGLYLMNGLPSLPAAPLTPRLAEQEEMSQKVAPYITQLKAKLTTLSMTDPKRIEGYLLLGKIEASRGNLPAAVQAWKEALNQQFDPSLAAQIAEIQTQIDGNVSTDSVTLFRKALDAAPKDVPWRELAEQRIAEYEKAKH</sequence>